<dbReference type="OrthoDB" id="9816519at2"/>
<dbReference type="PANTHER" id="PTHR32089:SF112">
    <property type="entry name" value="LYSOZYME-LIKE PROTEIN-RELATED"/>
    <property type="match status" value="1"/>
</dbReference>
<keyword evidence="4 9" id="KW-0812">Transmembrane</keyword>
<dbReference type="KEGG" id="spoa:EQM13_06515"/>
<dbReference type="Pfam" id="PF02743">
    <property type="entry name" value="dCache_1"/>
    <property type="match status" value="1"/>
</dbReference>
<evidence type="ECO:0000259" key="10">
    <source>
        <dbReference type="PROSITE" id="PS50111"/>
    </source>
</evidence>
<dbReference type="InterPro" id="IPR004089">
    <property type="entry name" value="MCPsignal_dom"/>
</dbReference>
<gene>
    <name evidence="11" type="ORF">EQM13_06515</name>
</gene>
<evidence type="ECO:0000256" key="5">
    <source>
        <dbReference type="ARBA" id="ARBA00022989"/>
    </source>
</evidence>
<organism evidence="11 12">
    <name type="scientific">Acidilutibacter cellobiosedens</name>
    <dbReference type="NCBI Taxonomy" id="2507161"/>
    <lineage>
        <taxon>Bacteria</taxon>
        <taxon>Bacillati</taxon>
        <taxon>Bacillota</taxon>
        <taxon>Tissierellia</taxon>
        <taxon>Tissierellales</taxon>
        <taxon>Acidilutibacteraceae</taxon>
        <taxon>Acidilutibacter</taxon>
    </lineage>
</organism>
<feature type="transmembrane region" description="Helical" evidence="9">
    <location>
        <begin position="7"/>
        <end position="24"/>
    </location>
</feature>
<feature type="transmembrane region" description="Helical" evidence="9">
    <location>
        <begin position="30"/>
        <end position="50"/>
    </location>
</feature>
<dbReference type="Gene3D" id="3.30.450.20">
    <property type="entry name" value="PAS domain"/>
    <property type="match status" value="1"/>
</dbReference>
<keyword evidence="6 9" id="KW-0472">Membrane</keyword>
<protein>
    <recommendedName>
        <fullName evidence="10">Methyl-accepting transducer domain-containing protein</fullName>
    </recommendedName>
</protein>
<keyword evidence="7 8" id="KW-0807">Transducer</keyword>
<dbReference type="Gene3D" id="1.10.287.950">
    <property type="entry name" value="Methyl-accepting chemotaxis protein"/>
    <property type="match status" value="1"/>
</dbReference>
<proteinExistence type="predicted"/>
<name>A0A410QBD3_9FIRM</name>
<dbReference type="AlphaFoldDB" id="A0A410QBD3"/>
<evidence type="ECO:0000256" key="7">
    <source>
        <dbReference type="ARBA" id="ARBA00023224"/>
    </source>
</evidence>
<dbReference type="InterPro" id="IPR033479">
    <property type="entry name" value="dCache_1"/>
</dbReference>
<evidence type="ECO:0000256" key="2">
    <source>
        <dbReference type="ARBA" id="ARBA00022475"/>
    </source>
</evidence>
<feature type="domain" description="Methyl-accepting transducer" evidence="10">
    <location>
        <begin position="120"/>
        <end position="377"/>
    </location>
</feature>
<accession>A0A410QBD3</accession>
<reference evidence="12" key="1">
    <citation type="submission" date="2019-01" db="EMBL/GenBank/DDBJ databases">
        <title>Draft genomes of a novel of Sporanaerobacter strains.</title>
        <authorList>
            <person name="Ma S."/>
        </authorList>
    </citation>
    <scope>NUCLEOTIDE SEQUENCE [LARGE SCALE GENOMIC DNA]</scope>
    <source>
        <strain evidence="12">NJN-17</strain>
    </source>
</reference>
<keyword evidence="12" id="KW-1185">Reference proteome</keyword>
<keyword evidence="5 9" id="KW-1133">Transmembrane helix</keyword>
<dbReference type="GO" id="GO:0007165">
    <property type="term" value="P:signal transduction"/>
    <property type="evidence" value="ECO:0007669"/>
    <property type="project" value="UniProtKB-KW"/>
</dbReference>
<comment type="subcellular location">
    <subcellularLocation>
        <location evidence="1">Cell membrane</location>
        <topology evidence="1">Multi-pass membrane protein</topology>
    </subcellularLocation>
</comment>
<dbReference type="SUPFAM" id="SSF103190">
    <property type="entry name" value="Sensory domain-like"/>
    <property type="match status" value="1"/>
</dbReference>
<evidence type="ECO:0000256" key="8">
    <source>
        <dbReference type="PROSITE-ProRule" id="PRU00284"/>
    </source>
</evidence>
<evidence type="ECO:0000313" key="11">
    <source>
        <dbReference type="EMBL" id="QAT61267.1"/>
    </source>
</evidence>
<dbReference type="InterPro" id="IPR029151">
    <property type="entry name" value="Sensor-like_sf"/>
</dbReference>
<evidence type="ECO:0000313" key="12">
    <source>
        <dbReference type="Proteomes" id="UP000287969"/>
    </source>
</evidence>
<dbReference type="CDD" id="cd18773">
    <property type="entry name" value="PDC1_HK_sensor"/>
    <property type="match status" value="1"/>
</dbReference>
<dbReference type="PANTHER" id="PTHR32089">
    <property type="entry name" value="METHYL-ACCEPTING CHEMOTAXIS PROTEIN MCPB"/>
    <property type="match status" value="1"/>
</dbReference>
<dbReference type="GO" id="GO:0006935">
    <property type="term" value="P:chemotaxis"/>
    <property type="evidence" value="ECO:0007669"/>
    <property type="project" value="UniProtKB-KW"/>
</dbReference>
<dbReference type="RefSeq" id="WP_071141289.1">
    <property type="nucleotide sequence ID" value="NZ_CP035282.1"/>
</dbReference>
<dbReference type="SMART" id="SM00283">
    <property type="entry name" value="MA"/>
    <property type="match status" value="1"/>
</dbReference>
<keyword evidence="2" id="KW-1003">Cell membrane</keyword>
<evidence type="ECO:0000256" key="9">
    <source>
        <dbReference type="SAM" id="Phobius"/>
    </source>
</evidence>
<keyword evidence="3" id="KW-0145">Chemotaxis</keyword>
<evidence type="ECO:0000256" key="1">
    <source>
        <dbReference type="ARBA" id="ARBA00004651"/>
    </source>
</evidence>
<evidence type="ECO:0000256" key="6">
    <source>
        <dbReference type="ARBA" id="ARBA00023136"/>
    </source>
</evidence>
<dbReference type="GO" id="GO:0005886">
    <property type="term" value="C:plasma membrane"/>
    <property type="evidence" value="ECO:0007669"/>
    <property type="project" value="UniProtKB-SubCell"/>
</dbReference>
<dbReference type="SUPFAM" id="SSF58104">
    <property type="entry name" value="Methyl-accepting chemotaxis protein (MCP) signaling domain"/>
    <property type="match status" value="1"/>
</dbReference>
<evidence type="ECO:0000256" key="3">
    <source>
        <dbReference type="ARBA" id="ARBA00022500"/>
    </source>
</evidence>
<evidence type="ECO:0000256" key="4">
    <source>
        <dbReference type="ARBA" id="ARBA00022692"/>
    </source>
</evidence>
<dbReference type="Pfam" id="PF00015">
    <property type="entry name" value="MCPsignal"/>
    <property type="match status" value="1"/>
</dbReference>
<sequence length="535" mass="59917">MKNSKILLLEIVKIATVIGFMVLFGKEGNWIYVAGAIIIIVFDLIIKRLFKSSKQVDELKTGIKEVAEGNLSKKFSAKDVEFKEIADNLNKIMQDYRSALAQILYNSEQTSNVTKKLASATEDTNKALEDIAKSVEHMVGGASQQENMIESVIKETKNLEEISNDTSNENVKIHEQWEKTNKDFDESKHNLEDLADGMVSRTSNNRNVLDKAKEMSQNIKEINNIVGLVRGISEQTNMLALNAAIEAARAGEYGKGFSVVADEVRKLAEETKKATDNIDNMIMKFGNEISFFLNNLEESINKELLDTEKVQSTKSSFEKMTKSLSEVDIVINNTKNKMETQKDVLKKVLDSLTEVFQISQETAAGTEEISASVEEQSAIMAEISRDASALDSRNEESKNILQSSSKIKIEKNKLDNIINNNKKIITELAGRDEIRQVKDNCKGVFKEFLKKYPGIDAIYFYDINGKLLADSEEGMDYIDPSDRPWFQEAIKGEVYVSDLYLGIDCKKVIVTASSPVYNLQNEIVGIIGLDSIIES</sequence>
<dbReference type="EMBL" id="CP035282">
    <property type="protein sequence ID" value="QAT61267.1"/>
    <property type="molecule type" value="Genomic_DNA"/>
</dbReference>
<dbReference type="Proteomes" id="UP000287969">
    <property type="component" value="Chromosome"/>
</dbReference>
<dbReference type="PROSITE" id="PS50111">
    <property type="entry name" value="CHEMOTAXIS_TRANSDUC_2"/>
    <property type="match status" value="1"/>
</dbReference>